<organism evidence="2">
    <name type="scientific">Magnaporthiopsis poae (strain ATCC 64411 / 73-15)</name>
    <name type="common">Kentucky bluegrass fungus</name>
    <name type="synonym">Magnaporthe poae</name>
    <dbReference type="NCBI Taxonomy" id="644358"/>
    <lineage>
        <taxon>Eukaryota</taxon>
        <taxon>Fungi</taxon>
        <taxon>Dikarya</taxon>
        <taxon>Ascomycota</taxon>
        <taxon>Pezizomycotina</taxon>
        <taxon>Sordariomycetes</taxon>
        <taxon>Sordariomycetidae</taxon>
        <taxon>Magnaporthales</taxon>
        <taxon>Magnaporthaceae</taxon>
        <taxon>Magnaporthiopsis</taxon>
    </lineage>
</organism>
<protein>
    <submittedName>
        <fullName evidence="2">Uncharacterized protein</fullName>
    </submittedName>
</protein>
<feature type="non-terminal residue" evidence="2">
    <location>
        <position position="1"/>
    </location>
</feature>
<dbReference type="EMBL" id="GL876970">
    <property type="protein sequence ID" value="KLU87098.1"/>
    <property type="molecule type" value="Genomic_DNA"/>
</dbReference>
<proteinExistence type="predicted"/>
<dbReference type="VEuPathDB" id="FungiDB:MAPG_06103"/>
<dbReference type="AlphaFoldDB" id="A0A0H2TTA1"/>
<reference evidence="2" key="2">
    <citation type="submission" date="2011-03" db="EMBL/GenBank/DDBJ databases">
        <title>Annotation of Magnaporthe poae ATCC 64411.</title>
        <authorList>
            <person name="Ma L.-J."/>
            <person name="Dead R."/>
            <person name="Young S.K."/>
            <person name="Zeng Q."/>
            <person name="Gargeya S."/>
            <person name="Fitzgerald M."/>
            <person name="Haas B."/>
            <person name="Abouelleil A."/>
            <person name="Alvarado L."/>
            <person name="Arachchi H.M."/>
            <person name="Berlin A."/>
            <person name="Brown A."/>
            <person name="Chapman S.B."/>
            <person name="Chen Z."/>
            <person name="Dunbar C."/>
            <person name="Freedman E."/>
            <person name="Gearin G."/>
            <person name="Gellesch M."/>
            <person name="Goldberg J."/>
            <person name="Griggs A."/>
            <person name="Gujja S."/>
            <person name="Heiman D."/>
            <person name="Howarth C."/>
            <person name="Larson L."/>
            <person name="Lui A."/>
            <person name="MacDonald P.J.P."/>
            <person name="Mehta T."/>
            <person name="Montmayeur A."/>
            <person name="Murphy C."/>
            <person name="Neiman D."/>
            <person name="Pearson M."/>
            <person name="Priest M."/>
            <person name="Roberts A."/>
            <person name="Saif S."/>
            <person name="Shea T."/>
            <person name="Shenoy N."/>
            <person name="Sisk P."/>
            <person name="Stolte C."/>
            <person name="Sykes S."/>
            <person name="Yandava C."/>
            <person name="Wortman J."/>
            <person name="Nusbaum C."/>
            <person name="Birren B."/>
        </authorList>
    </citation>
    <scope>NUCLEOTIDE SEQUENCE</scope>
    <source>
        <strain evidence="2">ATCC 64411</strain>
    </source>
</reference>
<gene>
    <name evidence="2" type="ORF">MAPG_06103</name>
</gene>
<reference evidence="2" key="1">
    <citation type="submission" date="2010-05" db="EMBL/GenBank/DDBJ databases">
        <title>The Genome Sequence of Magnaporthe poae strain ATCC 64411.</title>
        <authorList>
            <consortium name="The Broad Institute Genome Sequencing Platform"/>
            <consortium name="Broad Institute Genome Sequencing Center for Infectious Disease"/>
            <person name="Ma L.-J."/>
            <person name="Dead R."/>
            <person name="Young S."/>
            <person name="Zeng Q."/>
            <person name="Koehrsen M."/>
            <person name="Alvarado L."/>
            <person name="Berlin A."/>
            <person name="Chapman S.B."/>
            <person name="Chen Z."/>
            <person name="Freedman E."/>
            <person name="Gellesch M."/>
            <person name="Goldberg J."/>
            <person name="Griggs A."/>
            <person name="Gujja S."/>
            <person name="Heilman E.R."/>
            <person name="Heiman D."/>
            <person name="Hepburn T."/>
            <person name="Howarth C."/>
            <person name="Jen D."/>
            <person name="Larson L."/>
            <person name="Mehta T."/>
            <person name="Neiman D."/>
            <person name="Pearson M."/>
            <person name="Roberts A."/>
            <person name="Saif S."/>
            <person name="Shea T."/>
            <person name="Shenoy N."/>
            <person name="Sisk P."/>
            <person name="Stolte C."/>
            <person name="Sykes S."/>
            <person name="Walk T."/>
            <person name="White J."/>
            <person name="Yandava C."/>
            <person name="Haas B."/>
            <person name="Nusbaum C."/>
            <person name="Birren B."/>
        </authorList>
    </citation>
    <scope>NUCLEOTIDE SEQUENCE</scope>
    <source>
        <strain evidence="2">ATCC 64411</strain>
    </source>
</reference>
<feature type="region of interest" description="Disordered" evidence="1">
    <location>
        <begin position="186"/>
        <end position="215"/>
    </location>
</feature>
<evidence type="ECO:0000256" key="1">
    <source>
        <dbReference type="SAM" id="MobiDB-lite"/>
    </source>
</evidence>
<sequence>RIFLWLGYELYDRFTSGFPRTHPPSIMPARHASPFLSKGCQTRDGSVPASRGESFGWHLSEHLPESWSLDHTFCLAHQNADSIVTRCYAAPDATTISATPRLLQGGTHCQHRTARRSSASGKRVLSHARSLCHVRPGERQAWRKTEIHRQAVTAADLRAGSATLLAHCGPWLGRPLARRDRIYGQGEGRQTPFLPGPHNPRGGPPRFRPSSAPTLTMPSFHIRI</sequence>
<name>A0A0H2TTA1_MAGP6</name>
<accession>A0A0H2TTA1</accession>
<feature type="compositionally biased region" description="Pro residues" evidence="1">
    <location>
        <begin position="194"/>
        <end position="207"/>
    </location>
</feature>
<evidence type="ECO:0000313" key="2">
    <source>
        <dbReference type="EMBL" id="KLU87098.1"/>
    </source>
</evidence>